<dbReference type="Gene3D" id="3.10.450.50">
    <property type="match status" value="1"/>
</dbReference>
<dbReference type="SUPFAM" id="SSF54427">
    <property type="entry name" value="NTF2-like"/>
    <property type="match status" value="1"/>
</dbReference>
<evidence type="ECO:0000313" key="1">
    <source>
        <dbReference type="EMBL" id="SMF21950.1"/>
    </source>
</evidence>
<proteinExistence type="predicted"/>
<accession>A0A1X7DUA2</accession>
<gene>
    <name evidence="1" type="ORF">SAMN02982917_1017</name>
</gene>
<protein>
    <submittedName>
        <fullName evidence="1">SnoaL-like polyketide cyclase</fullName>
    </submittedName>
</protein>
<dbReference type="GO" id="GO:0030638">
    <property type="term" value="P:polyketide metabolic process"/>
    <property type="evidence" value="ECO:0007669"/>
    <property type="project" value="InterPro"/>
</dbReference>
<dbReference type="InterPro" id="IPR032710">
    <property type="entry name" value="NTF2-like_dom_sf"/>
</dbReference>
<dbReference type="Pfam" id="PF07366">
    <property type="entry name" value="SnoaL"/>
    <property type="match status" value="1"/>
</dbReference>
<name>A0A1X7DUA2_9PROT</name>
<dbReference type="EMBL" id="FXAK01000001">
    <property type="protein sequence ID" value="SMF21950.1"/>
    <property type="molecule type" value="Genomic_DNA"/>
</dbReference>
<evidence type="ECO:0000313" key="2">
    <source>
        <dbReference type="Proteomes" id="UP000192936"/>
    </source>
</evidence>
<dbReference type="OrthoDB" id="8849037at2"/>
<dbReference type="InterPro" id="IPR009959">
    <property type="entry name" value="Cyclase_SnoaL-like"/>
</dbReference>
<organism evidence="1 2">
    <name type="scientific">Azospirillum oryzae</name>
    <dbReference type="NCBI Taxonomy" id="286727"/>
    <lineage>
        <taxon>Bacteria</taxon>
        <taxon>Pseudomonadati</taxon>
        <taxon>Pseudomonadota</taxon>
        <taxon>Alphaproteobacteria</taxon>
        <taxon>Rhodospirillales</taxon>
        <taxon>Azospirillaceae</taxon>
        <taxon>Azospirillum</taxon>
    </lineage>
</organism>
<dbReference type="PANTHER" id="PTHR38436">
    <property type="entry name" value="POLYKETIDE CYCLASE SNOAL-LIKE DOMAIN"/>
    <property type="match status" value="1"/>
</dbReference>
<dbReference type="AlphaFoldDB" id="A0A1X7DUA2"/>
<reference evidence="1 2" key="1">
    <citation type="submission" date="2017-04" db="EMBL/GenBank/DDBJ databases">
        <authorList>
            <person name="Afonso C.L."/>
            <person name="Miller P.J."/>
            <person name="Scott M.A."/>
            <person name="Spackman E."/>
            <person name="Goraichik I."/>
            <person name="Dimitrov K.M."/>
            <person name="Suarez D.L."/>
            <person name="Swayne D.E."/>
        </authorList>
    </citation>
    <scope>NUCLEOTIDE SEQUENCE [LARGE SCALE GENOMIC DNA]</scope>
    <source>
        <strain evidence="1 2">A2P</strain>
    </source>
</reference>
<dbReference type="STRING" id="286727.SAMN02982917_1017"/>
<dbReference type="Proteomes" id="UP000192936">
    <property type="component" value="Unassembled WGS sequence"/>
</dbReference>
<dbReference type="PANTHER" id="PTHR38436:SF1">
    <property type="entry name" value="ESTER CYCLASE"/>
    <property type="match status" value="1"/>
</dbReference>
<sequence>MTIDNKELVRRFNIEVIQNGNEAAFNALMAPDFVNHAAPQGMPNGPESMWNTFQNILRPALSGLRVIIHDQIAEGDKVTTRKTISGVHSGTLAGIPATGRDVAIDVIDIVRVQDGKYAEHWGVNTLSNVLAALSKA</sequence>
<dbReference type="RefSeq" id="WP_085082864.1">
    <property type="nucleotide sequence ID" value="NZ_FXAK01000001.1"/>
</dbReference>